<dbReference type="EMBL" id="CP007493">
    <property type="protein sequence ID" value="AJB41671.1"/>
    <property type="molecule type" value="Genomic_DNA"/>
</dbReference>
<evidence type="ECO:0000313" key="1">
    <source>
        <dbReference type="EMBL" id="AJB41671.1"/>
    </source>
</evidence>
<dbReference type="AlphaFoldDB" id="A0A3G1A8G0"/>
<reference evidence="2" key="1">
    <citation type="book" date="2010" name="EXTREMOPHILES" publisher="0:0-0">
        <title>Complete genome sequences of ten hyperthermophilic archaea reveal their metabolic capabilities and possible ecological roles.</title>
        <editorList>
            <person name="?"/>
        </editorList>
        <authorList>
            <person name="Ravin N.V."/>
            <person name="Mardanov A.V."/>
            <person name="Bonch-Osmolovskaya E.A."/>
            <person name="Skryabin K.G."/>
        </authorList>
    </citation>
    <scope>NUCLEOTIDE SEQUENCE [LARGE SCALE GENOMIC DNA]</scope>
    <source>
        <strain evidence="2">1505</strain>
    </source>
</reference>
<dbReference type="KEGG" id="tcb:TCARB_0615"/>
<organism evidence="1 2">
    <name type="scientific">Thermofilum adornatum 1505</name>
    <dbReference type="NCBI Taxonomy" id="697581"/>
    <lineage>
        <taxon>Archaea</taxon>
        <taxon>Thermoproteota</taxon>
        <taxon>Thermoprotei</taxon>
        <taxon>Thermofilales</taxon>
        <taxon>Thermofilaceae</taxon>
        <taxon>Thermofilum</taxon>
    </lineage>
</organism>
<gene>
    <name evidence="1" type="ORF">TCARB_0615</name>
</gene>
<name>A0A3G1A8G0_9CREN</name>
<evidence type="ECO:0000313" key="2">
    <source>
        <dbReference type="Proteomes" id="UP000266720"/>
    </source>
</evidence>
<dbReference type="Proteomes" id="UP000266720">
    <property type="component" value="Chromosome"/>
</dbReference>
<proteinExistence type="predicted"/>
<accession>A0A3G1A8G0</accession>
<protein>
    <submittedName>
        <fullName evidence="1">Uncharacterized protein</fullName>
    </submittedName>
</protein>
<sequence>MINRDTKKYHYLLSEAFMELNDFEIALKMASKKPSLQ</sequence>